<name>A0A067QZW3_ZOONE</name>
<keyword evidence="6 9" id="KW-0472">Membrane</keyword>
<dbReference type="eggNOG" id="KOG1052">
    <property type="taxonomic scope" value="Eukaryota"/>
</dbReference>
<evidence type="ECO:0000259" key="10">
    <source>
        <dbReference type="Pfam" id="PF00060"/>
    </source>
</evidence>
<dbReference type="GO" id="GO:0015276">
    <property type="term" value="F:ligand-gated monoatomic ion channel activity"/>
    <property type="evidence" value="ECO:0007669"/>
    <property type="project" value="InterPro"/>
</dbReference>
<evidence type="ECO:0000259" key="11">
    <source>
        <dbReference type="Pfam" id="PF24576"/>
    </source>
</evidence>
<keyword evidence="5 9" id="KW-1133">Transmembrane helix</keyword>
<dbReference type="GO" id="GO:0050906">
    <property type="term" value="P:detection of stimulus involved in sensory perception"/>
    <property type="evidence" value="ECO:0007669"/>
    <property type="project" value="UniProtKB-ARBA"/>
</dbReference>
<dbReference type="OMA" id="PQDVCKV"/>
<dbReference type="EMBL" id="KK852807">
    <property type="protein sequence ID" value="KDR16077.1"/>
    <property type="molecule type" value="Genomic_DNA"/>
</dbReference>
<comment type="subcellular location">
    <subcellularLocation>
        <location evidence="1">Cell membrane</location>
        <topology evidence="1">Multi-pass membrane protein</topology>
    </subcellularLocation>
</comment>
<reference evidence="12 13" key="1">
    <citation type="journal article" date="2014" name="Nat. Commun.">
        <title>Molecular traces of alternative social organization in a termite genome.</title>
        <authorList>
            <person name="Terrapon N."/>
            <person name="Li C."/>
            <person name="Robertson H.M."/>
            <person name="Ji L."/>
            <person name="Meng X."/>
            <person name="Booth W."/>
            <person name="Chen Z."/>
            <person name="Childers C.P."/>
            <person name="Glastad K.M."/>
            <person name="Gokhale K."/>
            <person name="Gowin J."/>
            <person name="Gronenberg W."/>
            <person name="Hermansen R.A."/>
            <person name="Hu H."/>
            <person name="Hunt B.G."/>
            <person name="Huylmans A.K."/>
            <person name="Khalil S.M."/>
            <person name="Mitchell R.D."/>
            <person name="Munoz-Torres M.C."/>
            <person name="Mustard J.A."/>
            <person name="Pan H."/>
            <person name="Reese J.T."/>
            <person name="Scharf M.E."/>
            <person name="Sun F."/>
            <person name="Vogel H."/>
            <person name="Xiao J."/>
            <person name="Yang W."/>
            <person name="Yang Z."/>
            <person name="Yang Z."/>
            <person name="Zhou J."/>
            <person name="Zhu J."/>
            <person name="Brent C.S."/>
            <person name="Elsik C.G."/>
            <person name="Goodisman M.A."/>
            <person name="Liberles D.A."/>
            <person name="Roe R.M."/>
            <person name="Vargo E.L."/>
            <person name="Vilcinskas A."/>
            <person name="Wang J."/>
            <person name="Bornberg-Bauer E."/>
            <person name="Korb J."/>
            <person name="Zhang G."/>
            <person name="Liebig J."/>
        </authorList>
    </citation>
    <scope>NUCLEOTIDE SEQUENCE [LARGE SCALE GENOMIC DNA]</scope>
    <source>
        <tissue evidence="12">Whole organism</tissue>
    </source>
</reference>
<evidence type="ECO:0000256" key="7">
    <source>
        <dbReference type="ARBA" id="ARBA00023170"/>
    </source>
</evidence>
<sequence length="577" mass="65808">MLFTCLRVADNVNQTKLWSSNGIHLTVYSLDQDVDPKMLMTQYHHLAVILDLSCSGSGYLLAQASKEKHFSSLHHWLLLSEKTLSLSVDPLITTLEPFDLQLDSHVTIAHIGSSLKQVLLQDVYRIGRQDPLIITPPRDWTSGQLISPGSQIDNYNGIHLRTSVLVVDGTWDTHTDLNYRHLNTESKINYVLMTYVSEMLNFRMNITLTDTWGYPEEGPDCFSGIVGTLQCGECEISATGVMWKMERMDVIDYVTEITKFRGAFMFLKPSLSEVSIIYELPFSSSVWATYILTVAFLTIVLVFVQHVERHVRPLSSPDHPVSWSDAVLDTVGIVCQQGTENIPKNLASRMVFIFMMLLSLFLLTSYSAIIVSLIQTTSSSISTLTDLMQSAMKLSMNDKLANEITDPAVEKVFKEKLYTQPFHEAFITDEVGVERIRRGLNAFHGINGAYKIISDTYEEHEKCRFKEIKMFEANHVGFPIRKGSPYTEHIRQRTHWLREAGMVGREETRWYYPKPRCETSGQNFVSVGIQEFYPTLVILTYGIFLSIVMLVVEVVYNKYQHILLVTSFKSCTRKIRN</sequence>
<dbReference type="STRING" id="136037.A0A067QZW3"/>
<dbReference type="Pfam" id="PF24576">
    <property type="entry name" value="IR75A_N"/>
    <property type="match status" value="1"/>
</dbReference>
<evidence type="ECO:0000256" key="4">
    <source>
        <dbReference type="ARBA" id="ARBA00022692"/>
    </source>
</evidence>
<evidence type="ECO:0000256" key="6">
    <source>
        <dbReference type="ARBA" id="ARBA00023136"/>
    </source>
</evidence>
<dbReference type="PANTHER" id="PTHR42643:SF33">
    <property type="entry name" value="GLUTAMATE RECEPTOR 2-LIKE PROTEIN"/>
    <property type="match status" value="1"/>
</dbReference>
<feature type="transmembrane region" description="Helical" evidence="9">
    <location>
        <begin position="351"/>
        <end position="374"/>
    </location>
</feature>
<gene>
    <name evidence="12" type="ORF">L798_10090</name>
</gene>
<dbReference type="InterPro" id="IPR052192">
    <property type="entry name" value="Insect_Ionotropic_Sensory_Rcpt"/>
</dbReference>
<keyword evidence="3" id="KW-1003">Cell membrane</keyword>
<evidence type="ECO:0000313" key="12">
    <source>
        <dbReference type="EMBL" id="KDR16077.1"/>
    </source>
</evidence>
<keyword evidence="7" id="KW-0675">Receptor</keyword>
<evidence type="ECO:0000256" key="1">
    <source>
        <dbReference type="ARBA" id="ARBA00004651"/>
    </source>
</evidence>
<dbReference type="Gene3D" id="3.40.190.10">
    <property type="entry name" value="Periplasmic binding protein-like II"/>
    <property type="match status" value="1"/>
</dbReference>
<keyword evidence="8" id="KW-0325">Glycoprotein</keyword>
<dbReference type="PANTHER" id="PTHR42643">
    <property type="entry name" value="IONOTROPIC RECEPTOR 20A-RELATED"/>
    <property type="match status" value="1"/>
</dbReference>
<organism evidence="12 13">
    <name type="scientific">Zootermopsis nevadensis</name>
    <name type="common">Dampwood termite</name>
    <dbReference type="NCBI Taxonomy" id="136037"/>
    <lineage>
        <taxon>Eukaryota</taxon>
        <taxon>Metazoa</taxon>
        <taxon>Ecdysozoa</taxon>
        <taxon>Arthropoda</taxon>
        <taxon>Hexapoda</taxon>
        <taxon>Insecta</taxon>
        <taxon>Pterygota</taxon>
        <taxon>Neoptera</taxon>
        <taxon>Polyneoptera</taxon>
        <taxon>Dictyoptera</taxon>
        <taxon>Blattodea</taxon>
        <taxon>Blattoidea</taxon>
        <taxon>Termitoidae</taxon>
        <taxon>Termopsidae</taxon>
        <taxon>Zootermopsis</taxon>
    </lineage>
</organism>
<dbReference type="Gene3D" id="1.10.287.70">
    <property type="match status" value="1"/>
</dbReference>
<feature type="domain" description="Ionotropic glutamate receptor C-terminal" evidence="10">
    <location>
        <begin position="284"/>
        <end position="540"/>
    </location>
</feature>
<keyword evidence="4 9" id="KW-0812">Transmembrane</keyword>
<feature type="transmembrane region" description="Helical" evidence="9">
    <location>
        <begin position="532"/>
        <end position="556"/>
    </location>
</feature>
<evidence type="ECO:0000256" key="3">
    <source>
        <dbReference type="ARBA" id="ARBA00022475"/>
    </source>
</evidence>
<evidence type="ECO:0000256" key="8">
    <source>
        <dbReference type="ARBA" id="ARBA00023180"/>
    </source>
</evidence>
<dbReference type="GO" id="GO:0005886">
    <property type="term" value="C:plasma membrane"/>
    <property type="evidence" value="ECO:0007669"/>
    <property type="project" value="UniProtKB-SubCell"/>
</dbReference>
<dbReference type="SUPFAM" id="SSF53850">
    <property type="entry name" value="Periplasmic binding protein-like II"/>
    <property type="match status" value="1"/>
</dbReference>
<comment type="similarity">
    <text evidence="2">Belongs to the glutamate-gated ion channel (TC 1.A.10.1) family.</text>
</comment>
<dbReference type="InParanoid" id="A0A067QZW3"/>
<evidence type="ECO:0000313" key="13">
    <source>
        <dbReference type="Proteomes" id="UP000027135"/>
    </source>
</evidence>
<feature type="domain" description="Ionotropic receptor 75a N-terminal" evidence="11">
    <location>
        <begin position="14"/>
        <end position="142"/>
    </location>
</feature>
<dbReference type="Proteomes" id="UP000027135">
    <property type="component" value="Unassembled WGS sequence"/>
</dbReference>
<keyword evidence="13" id="KW-1185">Reference proteome</keyword>
<dbReference type="InterPro" id="IPR001320">
    <property type="entry name" value="Iontro_rcpt_C"/>
</dbReference>
<evidence type="ECO:0000256" key="9">
    <source>
        <dbReference type="SAM" id="Phobius"/>
    </source>
</evidence>
<dbReference type="InterPro" id="IPR057074">
    <property type="entry name" value="IR75A_N"/>
</dbReference>
<protein>
    <submittedName>
        <fullName evidence="12">Uncharacterized protein</fullName>
    </submittedName>
</protein>
<dbReference type="AlphaFoldDB" id="A0A067QZW3"/>
<evidence type="ECO:0000256" key="2">
    <source>
        <dbReference type="ARBA" id="ARBA00008685"/>
    </source>
</evidence>
<dbReference type="Pfam" id="PF00060">
    <property type="entry name" value="Lig_chan"/>
    <property type="match status" value="1"/>
</dbReference>
<feature type="transmembrane region" description="Helical" evidence="9">
    <location>
        <begin position="287"/>
        <end position="304"/>
    </location>
</feature>
<evidence type="ECO:0000256" key="5">
    <source>
        <dbReference type="ARBA" id="ARBA00022989"/>
    </source>
</evidence>
<proteinExistence type="inferred from homology"/>
<accession>A0A067QZW3</accession>